<keyword evidence="4 7" id="KW-0067">ATP-binding</keyword>
<dbReference type="RefSeq" id="WP_149812937.1">
    <property type="nucleotide sequence ID" value="NZ_VUKA01000007.1"/>
</dbReference>
<evidence type="ECO:0000256" key="1">
    <source>
        <dbReference type="ARBA" id="ARBA00005417"/>
    </source>
</evidence>
<dbReference type="GO" id="GO:0016887">
    <property type="term" value="F:ATP hydrolysis activity"/>
    <property type="evidence" value="ECO:0007669"/>
    <property type="project" value="InterPro"/>
</dbReference>
<dbReference type="OrthoDB" id="9775250at2"/>
<keyword evidence="5" id="KW-0029">Amino-acid transport</keyword>
<gene>
    <name evidence="7" type="ORF">F0Q34_14485</name>
</gene>
<sequence>MPALLVLDHLEVARGGLRILHGVSLSVPQRRIVAILGQNGAGKSTLLNAAIGALPSRGGIAFDGRPVEALDLESRVRLGLSLVPERRELFGSMSVEDNLRLGRFRLRGGGQAMLREVFALFPALQERRRDPAGALSGGEQQMLAIGRALMGEPRLLMLDEPSLGLAPQAVGQILRAVVALRDNGLSVLLVEQNARAALRIADHGYVLEHGRVALEGPSGDIAADGRIVDAYLGLRGATA</sequence>
<protein>
    <submittedName>
        <fullName evidence="7">ABC transporter ATP-binding protein</fullName>
    </submittedName>
</protein>
<dbReference type="EMBL" id="VUKA01000007">
    <property type="protein sequence ID" value="KAA2212530.1"/>
    <property type="molecule type" value="Genomic_DNA"/>
</dbReference>
<evidence type="ECO:0000256" key="5">
    <source>
        <dbReference type="ARBA" id="ARBA00022970"/>
    </source>
</evidence>
<dbReference type="InterPro" id="IPR052156">
    <property type="entry name" value="BCAA_Transport_ATP-bd_LivF"/>
</dbReference>
<dbReference type="PANTHER" id="PTHR43820:SF6">
    <property type="entry name" value="ABC TRANSPORTER ATP-BINDING PROTEIN"/>
    <property type="match status" value="1"/>
</dbReference>
<evidence type="ECO:0000256" key="3">
    <source>
        <dbReference type="ARBA" id="ARBA00022741"/>
    </source>
</evidence>
<evidence type="ECO:0000259" key="6">
    <source>
        <dbReference type="PROSITE" id="PS50893"/>
    </source>
</evidence>
<dbReference type="SUPFAM" id="SSF52540">
    <property type="entry name" value="P-loop containing nucleoside triphosphate hydrolases"/>
    <property type="match status" value="1"/>
</dbReference>
<dbReference type="PANTHER" id="PTHR43820">
    <property type="entry name" value="HIGH-AFFINITY BRANCHED-CHAIN AMINO ACID TRANSPORT ATP-BINDING PROTEIN LIVF"/>
    <property type="match status" value="1"/>
</dbReference>
<feature type="domain" description="ABC transporter" evidence="6">
    <location>
        <begin position="5"/>
        <end position="234"/>
    </location>
</feature>
<comment type="similarity">
    <text evidence="1">Belongs to the ABC transporter superfamily.</text>
</comment>
<name>A0A5B2TFF2_9PROT</name>
<dbReference type="CDD" id="cd03224">
    <property type="entry name" value="ABC_TM1139_LivF_branched"/>
    <property type="match status" value="1"/>
</dbReference>
<dbReference type="GO" id="GO:0015807">
    <property type="term" value="P:L-amino acid transport"/>
    <property type="evidence" value="ECO:0007669"/>
    <property type="project" value="TreeGrafter"/>
</dbReference>
<organism evidence="7 8">
    <name type="scientific">Teichococcus oryzae</name>
    <dbReference type="NCBI Taxonomy" id="1608942"/>
    <lineage>
        <taxon>Bacteria</taxon>
        <taxon>Pseudomonadati</taxon>
        <taxon>Pseudomonadota</taxon>
        <taxon>Alphaproteobacteria</taxon>
        <taxon>Acetobacterales</taxon>
        <taxon>Roseomonadaceae</taxon>
        <taxon>Roseomonas</taxon>
    </lineage>
</organism>
<dbReference type="GO" id="GO:0015658">
    <property type="term" value="F:branched-chain amino acid transmembrane transporter activity"/>
    <property type="evidence" value="ECO:0007669"/>
    <property type="project" value="TreeGrafter"/>
</dbReference>
<dbReference type="InterPro" id="IPR027417">
    <property type="entry name" value="P-loop_NTPase"/>
</dbReference>
<dbReference type="SMART" id="SM00382">
    <property type="entry name" value="AAA"/>
    <property type="match status" value="1"/>
</dbReference>
<dbReference type="Pfam" id="PF00005">
    <property type="entry name" value="ABC_tran"/>
    <property type="match status" value="1"/>
</dbReference>
<evidence type="ECO:0000256" key="2">
    <source>
        <dbReference type="ARBA" id="ARBA00022448"/>
    </source>
</evidence>
<keyword evidence="3" id="KW-0547">Nucleotide-binding</keyword>
<dbReference type="PROSITE" id="PS00211">
    <property type="entry name" value="ABC_TRANSPORTER_1"/>
    <property type="match status" value="1"/>
</dbReference>
<keyword evidence="8" id="KW-1185">Reference proteome</keyword>
<dbReference type="InterPro" id="IPR003439">
    <property type="entry name" value="ABC_transporter-like_ATP-bd"/>
</dbReference>
<evidence type="ECO:0000256" key="4">
    <source>
        <dbReference type="ARBA" id="ARBA00022840"/>
    </source>
</evidence>
<dbReference type="InterPro" id="IPR003593">
    <property type="entry name" value="AAA+_ATPase"/>
</dbReference>
<dbReference type="InterPro" id="IPR017871">
    <property type="entry name" value="ABC_transporter-like_CS"/>
</dbReference>
<dbReference type="GO" id="GO:0005524">
    <property type="term" value="F:ATP binding"/>
    <property type="evidence" value="ECO:0007669"/>
    <property type="project" value="UniProtKB-KW"/>
</dbReference>
<reference evidence="7 8" key="1">
    <citation type="journal article" date="2015" name="Int. J. Syst. Evol. Microbiol.">
        <title>Roseomonas oryzae sp. nov., isolated from paddy rhizosphere soil.</title>
        <authorList>
            <person name="Ramaprasad E.V."/>
            <person name="Sasikala Ch."/>
            <person name="Ramana Ch.V."/>
        </authorList>
    </citation>
    <scope>NUCLEOTIDE SEQUENCE [LARGE SCALE GENOMIC DNA]</scope>
    <source>
        <strain evidence="7 8">KCTC 42542</strain>
    </source>
</reference>
<dbReference type="Proteomes" id="UP000322110">
    <property type="component" value="Unassembled WGS sequence"/>
</dbReference>
<proteinExistence type="inferred from homology"/>
<evidence type="ECO:0000313" key="8">
    <source>
        <dbReference type="Proteomes" id="UP000322110"/>
    </source>
</evidence>
<dbReference type="Gene3D" id="3.40.50.300">
    <property type="entry name" value="P-loop containing nucleotide triphosphate hydrolases"/>
    <property type="match status" value="1"/>
</dbReference>
<dbReference type="AlphaFoldDB" id="A0A5B2TFF2"/>
<comment type="caution">
    <text evidence="7">The sequence shown here is derived from an EMBL/GenBank/DDBJ whole genome shotgun (WGS) entry which is preliminary data.</text>
</comment>
<keyword evidence="2" id="KW-0813">Transport</keyword>
<evidence type="ECO:0000313" key="7">
    <source>
        <dbReference type="EMBL" id="KAA2212530.1"/>
    </source>
</evidence>
<accession>A0A5B2TFF2</accession>
<dbReference type="PROSITE" id="PS50893">
    <property type="entry name" value="ABC_TRANSPORTER_2"/>
    <property type="match status" value="1"/>
</dbReference>